<dbReference type="AlphaFoldDB" id="A0A0W0VP03"/>
<evidence type="ECO:0000313" key="1">
    <source>
        <dbReference type="EMBL" id="KTD21893.1"/>
    </source>
</evidence>
<dbReference type="Proteomes" id="UP000054997">
    <property type="component" value="Unassembled WGS sequence"/>
</dbReference>
<keyword evidence="2" id="KW-1185">Reference proteome</keyword>
<accession>A0A0W0VP03</accession>
<organism evidence="1 2">
    <name type="scientific">Legionella londiniensis</name>
    <dbReference type="NCBI Taxonomy" id="45068"/>
    <lineage>
        <taxon>Bacteria</taxon>
        <taxon>Pseudomonadati</taxon>
        <taxon>Pseudomonadota</taxon>
        <taxon>Gammaproteobacteria</taxon>
        <taxon>Legionellales</taxon>
        <taxon>Legionellaceae</taxon>
        <taxon>Legionella</taxon>
    </lineage>
</organism>
<name>A0A0W0VP03_9GAMM</name>
<evidence type="ECO:0000313" key="2">
    <source>
        <dbReference type="Proteomes" id="UP000054997"/>
    </source>
</evidence>
<sequence>MQTYWCAEAQAWLRFDMDRKGDVDSNTVEIAEPDDEHPSMAAPWKKADANLKQGFWTLYDAEEQRYFYLKAGKLYQKDGIDKWTEKLRISEFDGTHWRRSRETLEGFTLADTPPAKLPMTPEQQQRQWKELQSKDLASPYLAGINSKIAKDFGIGFTEQQYNEIASFLPTPLLGQRKDDFSDVQSYLKAYKDAITDENNIIHQQIAGQASRTFDYTTLEGTGIDIPTQTLMKKQLFFHLLTAEYNEICNVFGLSDKKLAYASYARPRPQGADIRQELIPQDDFFNLQQCQILFHKLEQILADFFNTHFAHTSDYCGELNQVIQNQEHEIHKKIETQAYDSFLTENQELNPEKDESLKTHIKQQKKEFFLNLLQAEHDLIAAQLLYDLKKAVAGAQTKYASWYAGQSDAKRGNHGFFTWARHGRYGQNRACELKNKIEGLEKLGVAIGEIQSFLTDSKTRYHRHSFASFLLDELTKHDGLPWHAINKNSGKKYNKNDLLNLNIRQDIEDEHRQNQLSH</sequence>
<comment type="caution">
    <text evidence="1">The sequence shown here is derived from an EMBL/GenBank/DDBJ whole genome shotgun (WGS) entry which is preliminary data.</text>
</comment>
<dbReference type="OrthoDB" id="5636019at2"/>
<dbReference type="EMBL" id="LNYK01000014">
    <property type="protein sequence ID" value="KTD21893.1"/>
    <property type="molecule type" value="Genomic_DNA"/>
</dbReference>
<dbReference type="PATRIC" id="fig|45068.5.peg.1143"/>
<reference evidence="1 2" key="1">
    <citation type="submission" date="2015-11" db="EMBL/GenBank/DDBJ databases">
        <title>Genomic analysis of 38 Legionella species identifies large and diverse effector repertoires.</title>
        <authorList>
            <person name="Burstein D."/>
            <person name="Amaro F."/>
            <person name="Zusman T."/>
            <person name="Lifshitz Z."/>
            <person name="Cohen O."/>
            <person name="Gilbert J.A."/>
            <person name="Pupko T."/>
            <person name="Shuman H.A."/>
            <person name="Segal G."/>
        </authorList>
    </citation>
    <scope>NUCLEOTIDE SEQUENCE [LARGE SCALE GENOMIC DNA]</scope>
    <source>
        <strain evidence="1 2">ATCC 49505</strain>
    </source>
</reference>
<protein>
    <submittedName>
        <fullName evidence="1">Uncharacterized protein</fullName>
    </submittedName>
</protein>
<gene>
    <name evidence="1" type="ORF">Llon_1058</name>
</gene>
<dbReference type="RefSeq" id="WP_058529040.1">
    <property type="nucleotide sequence ID" value="NZ_CAAAHZ010000006.1"/>
</dbReference>
<proteinExistence type="predicted"/>